<evidence type="ECO:0000313" key="3">
    <source>
        <dbReference type="WBParaSite" id="HNAJ_0000918401-mRNA-1"/>
    </source>
</evidence>
<evidence type="ECO:0000313" key="2">
    <source>
        <dbReference type="Proteomes" id="UP000278807"/>
    </source>
</evidence>
<organism evidence="3">
    <name type="scientific">Rodentolepis nana</name>
    <name type="common">Dwarf tapeworm</name>
    <name type="synonym">Hymenolepis nana</name>
    <dbReference type="NCBI Taxonomy" id="102285"/>
    <lineage>
        <taxon>Eukaryota</taxon>
        <taxon>Metazoa</taxon>
        <taxon>Spiralia</taxon>
        <taxon>Lophotrochozoa</taxon>
        <taxon>Platyhelminthes</taxon>
        <taxon>Cestoda</taxon>
        <taxon>Eucestoda</taxon>
        <taxon>Cyclophyllidea</taxon>
        <taxon>Hymenolepididae</taxon>
        <taxon>Rodentolepis</taxon>
    </lineage>
</organism>
<proteinExistence type="predicted"/>
<name>A0A0R3TP22_RODNA</name>
<dbReference type="WBParaSite" id="HNAJ_0000918401-mRNA-1">
    <property type="protein sequence ID" value="HNAJ_0000918401-mRNA-1"/>
    <property type="gene ID" value="HNAJ_0000918401"/>
</dbReference>
<dbReference type="Proteomes" id="UP000278807">
    <property type="component" value="Unassembled WGS sequence"/>
</dbReference>
<evidence type="ECO:0000313" key="1">
    <source>
        <dbReference type="EMBL" id="VDO05525.1"/>
    </source>
</evidence>
<dbReference type="EMBL" id="UZAE01012522">
    <property type="protein sequence ID" value="VDO05525.1"/>
    <property type="molecule type" value="Genomic_DNA"/>
</dbReference>
<reference evidence="1 2" key="2">
    <citation type="submission" date="2018-11" db="EMBL/GenBank/DDBJ databases">
        <authorList>
            <consortium name="Pathogen Informatics"/>
        </authorList>
    </citation>
    <scope>NUCLEOTIDE SEQUENCE [LARGE SCALE GENOMIC DNA]</scope>
</reference>
<accession>A0A0R3TP22</accession>
<protein>
    <submittedName>
        <fullName evidence="1 3">Uncharacterized protein</fullName>
    </submittedName>
</protein>
<reference evidence="3" key="1">
    <citation type="submission" date="2017-02" db="UniProtKB">
        <authorList>
            <consortium name="WormBaseParasite"/>
        </authorList>
    </citation>
    <scope>IDENTIFICATION</scope>
</reference>
<sequence length="157" mass="17948">MNTLYLGFFYNSITALHPSLPIPIIFRDRYHDARYHLCLRRCLPLRLCTVGQRPHPTFVIQMEDFSGYFVIAERISAGACVSRSSPVWCPFYYCLVRSSGAYILQQAPKSLQGKSKKRCQMMMAFGRETGTADLFHSSPHTCHYQASEDVLQPKGDM</sequence>
<dbReference type="AlphaFoldDB" id="A0A0R3TP22"/>
<keyword evidence="2" id="KW-1185">Reference proteome</keyword>
<gene>
    <name evidence="1" type="ORF">HNAJ_LOCUS9180</name>
</gene>